<dbReference type="AlphaFoldDB" id="A0A518G107"/>
<dbReference type="RefSeq" id="WP_197356061.1">
    <property type="nucleotide sequence ID" value="NZ_CP036298.1"/>
</dbReference>
<organism evidence="2 3">
    <name type="scientific">Aureliella helgolandensis</name>
    <dbReference type="NCBI Taxonomy" id="2527968"/>
    <lineage>
        <taxon>Bacteria</taxon>
        <taxon>Pseudomonadati</taxon>
        <taxon>Planctomycetota</taxon>
        <taxon>Planctomycetia</taxon>
        <taxon>Pirellulales</taxon>
        <taxon>Pirellulaceae</taxon>
        <taxon>Aureliella</taxon>
    </lineage>
</organism>
<dbReference type="EMBL" id="CP036298">
    <property type="protein sequence ID" value="QDV22204.1"/>
    <property type="molecule type" value="Genomic_DNA"/>
</dbReference>
<dbReference type="SUPFAM" id="SSF159888">
    <property type="entry name" value="YdhG-like"/>
    <property type="match status" value="1"/>
</dbReference>
<protein>
    <recommendedName>
        <fullName evidence="1">YdhG-like domain-containing protein</fullName>
    </recommendedName>
</protein>
<reference evidence="2 3" key="1">
    <citation type="submission" date="2019-02" db="EMBL/GenBank/DDBJ databases">
        <title>Deep-cultivation of Planctomycetes and their phenomic and genomic characterization uncovers novel biology.</title>
        <authorList>
            <person name="Wiegand S."/>
            <person name="Jogler M."/>
            <person name="Boedeker C."/>
            <person name="Pinto D."/>
            <person name="Vollmers J."/>
            <person name="Rivas-Marin E."/>
            <person name="Kohn T."/>
            <person name="Peeters S.H."/>
            <person name="Heuer A."/>
            <person name="Rast P."/>
            <person name="Oberbeckmann S."/>
            <person name="Bunk B."/>
            <person name="Jeske O."/>
            <person name="Meyerdierks A."/>
            <person name="Storesund J.E."/>
            <person name="Kallscheuer N."/>
            <person name="Luecker S."/>
            <person name="Lage O.M."/>
            <person name="Pohl T."/>
            <person name="Merkel B.J."/>
            <person name="Hornburger P."/>
            <person name="Mueller R.-W."/>
            <person name="Bruemmer F."/>
            <person name="Labrenz M."/>
            <person name="Spormann A.M."/>
            <person name="Op den Camp H."/>
            <person name="Overmann J."/>
            <person name="Amann R."/>
            <person name="Jetten M.S.M."/>
            <person name="Mascher T."/>
            <person name="Medema M.H."/>
            <person name="Devos D.P."/>
            <person name="Kaster A.-K."/>
            <person name="Ovreas L."/>
            <person name="Rohde M."/>
            <person name="Galperin M.Y."/>
            <person name="Jogler C."/>
        </authorList>
    </citation>
    <scope>NUCLEOTIDE SEQUENCE [LARGE SCALE GENOMIC DNA]</scope>
    <source>
        <strain evidence="2 3">Q31a</strain>
    </source>
</reference>
<evidence type="ECO:0000313" key="3">
    <source>
        <dbReference type="Proteomes" id="UP000318017"/>
    </source>
</evidence>
<keyword evidence="3" id="KW-1185">Reference proteome</keyword>
<name>A0A518G107_9BACT</name>
<dbReference type="KEGG" id="ahel:Q31a_04870"/>
<dbReference type="Proteomes" id="UP000318017">
    <property type="component" value="Chromosome"/>
</dbReference>
<dbReference type="Pfam" id="PF08818">
    <property type="entry name" value="DUF1801"/>
    <property type="match status" value="1"/>
</dbReference>
<evidence type="ECO:0000259" key="1">
    <source>
        <dbReference type="Pfam" id="PF08818"/>
    </source>
</evidence>
<dbReference type="InterPro" id="IPR014922">
    <property type="entry name" value="YdhG-like"/>
</dbReference>
<evidence type="ECO:0000313" key="2">
    <source>
        <dbReference type="EMBL" id="QDV22204.1"/>
    </source>
</evidence>
<accession>A0A518G107</accession>
<proteinExistence type="predicted"/>
<feature type="domain" description="YdhG-like" evidence="1">
    <location>
        <begin position="20"/>
        <end position="125"/>
    </location>
</feature>
<sequence length="134" mass="15179">MKIDNPQVKQVFDRYPANIRKRLLRLRALIFEMAHAKGVGPLTETLKWGQPSYLTEQTKAGSTIRIDATSQPGQVAIYFICHTNLVARFRREFPDTLSYDGNRAILIDRLDEIDEPALAQCLAMALTYKVAPNS</sequence>
<gene>
    <name evidence="2" type="ORF">Q31a_04870</name>
</gene>